<comment type="caution">
    <text evidence="5">The sequence shown here is derived from an EMBL/GenBank/DDBJ whole genome shotgun (WGS) entry which is preliminary data.</text>
</comment>
<proteinExistence type="predicted"/>
<feature type="compositionally biased region" description="Acidic residues" evidence="4">
    <location>
        <begin position="238"/>
        <end position="249"/>
    </location>
</feature>
<protein>
    <recommendedName>
        <fullName evidence="7">Membrane fusion protein biotin-lipoyl like domain-containing protein</fullName>
    </recommendedName>
</protein>
<feature type="compositionally biased region" description="Acidic residues" evidence="4">
    <location>
        <begin position="258"/>
        <end position="294"/>
    </location>
</feature>
<dbReference type="PANTHER" id="PTHR32347">
    <property type="entry name" value="EFFLUX SYSTEM COMPONENT YKNX-RELATED"/>
    <property type="match status" value="1"/>
</dbReference>
<dbReference type="GO" id="GO:0030313">
    <property type="term" value="C:cell envelope"/>
    <property type="evidence" value="ECO:0007669"/>
    <property type="project" value="UniProtKB-SubCell"/>
</dbReference>
<feature type="compositionally biased region" description="Acidic residues" evidence="4">
    <location>
        <begin position="409"/>
        <end position="434"/>
    </location>
</feature>
<evidence type="ECO:0008006" key="7">
    <source>
        <dbReference type="Google" id="ProtNLM"/>
    </source>
</evidence>
<comment type="subcellular location">
    <subcellularLocation>
        <location evidence="1">Cell envelope</location>
    </subcellularLocation>
</comment>
<name>A0A9D1NXB7_9FIRM</name>
<sequence length="784" mass="85581">MKIRTVVISMVVTAGLAGGIAYGVRYAMQAGKKPVDVVPVATVNYGFWGDTNTMSGNIISRDTQTVQLNSDYKLVKVYVETGDTVKRGDPLLEYDMTLTELQREMENLTKQSLEIDLASQQKALEKLQNTTPTASLEVNDGVMTASDELLLEEDPAAGGQGSGGAPAGTGNGGNQGGGNGPALISDGGGDTSGDLILDEAPSVSPGAPAGEIIIEDNSQSGSQAGTAGESETAPGDTAETEPEIPEQTESETSGTEQTESESDSVLEDPETEPETQTEDSLLTDDSETPEGDEMTELDQETVIKAVNAFLTRVSQLSSQELDSLIASDISEALRIYREQLSVVREQELEGLDVLGERRVVRSYSLNPSVASIVGESTAQVLTQAYERACFYQFVYCMEQLKPGNVTVEQPEETPEEPAEGETEEAQDTIQEETSDPQNLSANDLDDDTIRAMEELIRNAVDAFYDLPQTVWTNPEYAEILVPYRDELAAFVARLNRLYVLEETEPATEAESEMYDDFGDYGDFGDFGDFGDTGETYTAEELKLAIEEQKRDIEETQLQIRESDLRLKQYDRTLDSQIVRSTMDGIVKSAGTVEDSVVDEDFIVITGEAGMYVQGSLNEMRLDSVGVGDQVTGTSYDSGLSFTATITEISMYPTESNDYYYSYGGDNTNASYYPFLAYIEDAEGLTEGYVDLQLVDNSPTTGIYLENYFIRTENDGRSYVYIQGEDGLLKKQYVQTGQVIYSSATEIKTGLTMEDKVAFPYGEDVKEGAATREVDSLFYDSYYVG</sequence>
<dbReference type="PANTHER" id="PTHR32347:SF14">
    <property type="entry name" value="EFFLUX SYSTEM COMPONENT YKNX-RELATED"/>
    <property type="match status" value="1"/>
</dbReference>
<feature type="region of interest" description="Disordered" evidence="4">
    <location>
        <begin position="154"/>
        <end position="294"/>
    </location>
</feature>
<feature type="region of interest" description="Disordered" evidence="4">
    <location>
        <begin position="406"/>
        <end position="444"/>
    </location>
</feature>
<feature type="coiled-coil region" evidence="3">
    <location>
        <begin position="91"/>
        <end position="130"/>
    </location>
</feature>
<evidence type="ECO:0000313" key="6">
    <source>
        <dbReference type="Proteomes" id="UP000886889"/>
    </source>
</evidence>
<dbReference type="Proteomes" id="UP000886889">
    <property type="component" value="Unassembled WGS sequence"/>
</dbReference>
<evidence type="ECO:0000256" key="4">
    <source>
        <dbReference type="SAM" id="MobiDB-lite"/>
    </source>
</evidence>
<evidence type="ECO:0000256" key="1">
    <source>
        <dbReference type="ARBA" id="ARBA00004196"/>
    </source>
</evidence>
<dbReference type="EMBL" id="DVOS01000015">
    <property type="protein sequence ID" value="HIV22545.1"/>
    <property type="molecule type" value="Genomic_DNA"/>
</dbReference>
<evidence type="ECO:0000256" key="2">
    <source>
        <dbReference type="ARBA" id="ARBA00023054"/>
    </source>
</evidence>
<keyword evidence="2 3" id="KW-0175">Coiled coil</keyword>
<feature type="compositionally biased region" description="Gly residues" evidence="4">
    <location>
        <begin position="158"/>
        <end position="191"/>
    </location>
</feature>
<evidence type="ECO:0000313" key="5">
    <source>
        <dbReference type="EMBL" id="HIV22545.1"/>
    </source>
</evidence>
<reference evidence="5" key="2">
    <citation type="journal article" date="2021" name="PeerJ">
        <title>Extensive microbial diversity within the chicken gut microbiome revealed by metagenomics and culture.</title>
        <authorList>
            <person name="Gilroy R."/>
            <person name="Ravi A."/>
            <person name="Getino M."/>
            <person name="Pursley I."/>
            <person name="Horton D.L."/>
            <person name="Alikhan N.F."/>
            <person name="Baker D."/>
            <person name="Gharbi K."/>
            <person name="Hall N."/>
            <person name="Watson M."/>
            <person name="Adriaenssens E.M."/>
            <person name="Foster-Nyarko E."/>
            <person name="Jarju S."/>
            <person name="Secka A."/>
            <person name="Antonio M."/>
            <person name="Oren A."/>
            <person name="Chaudhuri R.R."/>
            <person name="La Ragione R."/>
            <person name="Hildebrand F."/>
            <person name="Pallen M.J."/>
        </authorList>
    </citation>
    <scope>NUCLEOTIDE SEQUENCE</scope>
    <source>
        <strain evidence="5">ChiBcec6-7307</strain>
    </source>
</reference>
<accession>A0A9D1NXB7</accession>
<dbReference type="AlphaFoldDB" id="A0A9D1NXB7"/>
<organism evidence="5 6">
    <name type="scientific">Candidatus Merdiplasma excrementigallinarum</name>
    <dbReference type="NCBI Taxonomy" id="2840864"/>
    <lineage>
        <taxon>Bacteria</taxon>
        <taxon>Bacillati</taxon>
        <taxon>Bacillota</taxon>
        <taxon>Clostridia</taxon>
        <taxon>Lachnospirales</taxon>
        <taxon>Lachnospiraceae</taxon>
        <taxon>Lachnospiraceae incertae sedis</taxon>
        <taxon>Candidatus Merdiplasma</taxon>
    </lineage>
</organism>
<dbReference type="InterPro" id="IPR050465">
    <property type="entry name" value="UPF0194_transport"/>
</dbReference>
<feature type="coiled-coil region" evidence="3">
    <location>
        <begin position="538"/>
        <end position="572"/>
    </location>
</feature>
<evidence type="ECO:0000256" key="3">
    <source>
        <dbReference type="SAM" id="Coils"/>
    </source>
</evidence>
<reference evidence="5" key="1">
    <citation type="submission" date="2020-10" db="EMBL/GenBank/DDBJ databases">
        <authorList>
            <person name="Gilroy R."/>
        </authorList>
    </citation>
    <scope>NUCLEOTIDE SEQUENCE</scope>
    <source>
        <strain evidence="5">ChiBcec6-7307</strain>
    </source>
</reference>
<feature type="compositionally biased region" description="Polar residues" evidence="4">
    <location>
        <begin position="216"/>
        <end position="225"/>
    </location>
</feature>
<gene>
    <name evidence="5" type="ORF">IAC80_01265</name>
</gene>